<dbReference type="PANTHER" id="PTHR46663">
    <property type="entry name" value="DIGUANYLATE CYCLASE DGCT-RELATED"/>
    <property type="match status" value="1"/>
</dbReference>
<dbReference type="InterPro" id="IPR029787">
    <property type="entry name" value="Nucleotide_cyclase"/>
</dbReference>
<dbReference type="EC" id="2.7.7.65" evidence="2"/>
<reference evidence="2 3" key="1">
    <citation type="submission" date="2022-10" db="EMBL/GenBank/DDBJ databases">
        <title>Roseococcus glaciei nov., sp. nov., isolated from glacier.</title>
        <authorList>
            <person name="Liu Q."/>
            <person name="Xin Y.-H."/>
        </authorList>
    </citation>
    <scope>NUCLEOTIDE SEQUENCE [LARGE SCALE GENOMIC DNA]</scope>
    <source>
        <strain evidence="2 3">MDT2-1-1</strain>
    </source>
</reference>
<keyword evidence="2" id="KW-0808">Transferase</keyword>
<evidence type="ECO:0000313" key="2">
    <source>
        <dbReference type="EMBL" id="MCW8086866.1"/>
    </source>
</evidence>
<dbReference type="InterPro" id="IPR043128">
    <property type="entry name" value="Rev_trsase/Diguanyl_cyclase"/>
</dbReference>
<dbReference type="Pfam" id="PF00990">
    <property type="entry name" value="GGDEF"/>
    <property type="match status" value="1"/>
</dbReference>
<dbReference type="Gene3D" id="3.30.450.20">
    <property type="entry name" value="PAS domain"/>
    <property type="match status" value="1"/>
</dbReference>
<dbReference type="NCBIfam" id="TIGR00254">
    <property type="entry name" value="GGDEF"/>
    <property type="match status" value="1"/>
</dbReference>
<dbReference type="RefSeq" id="WP_301590995.1">
    <property type="nucleotide sequence ID" value="NZ_JAPFQI010000011.1"/>
</dbReference>
<comment type="caution">
    <text evidence="2">The sequence shown here is derived from an EMBL/GenBank/DDBJ whole genome shotgun (WGS) entry which is preliminary data.</text>
</comment>
<sequence>MDRKATETAAQGASAAASPFDLELLRLAVDETGCNFAVFDRDRYLVAHSRSYAELHREAFARLTPPLRYDDLMRVTLSLARPGEDLEAAVQEAIRVHERNEGAYERRYPDGRWMRVVKRTLPSGHVAGFAMDITELKLAQAAAEQLAVEDPLTHLPNRRGFHALFAHALASGRGGMLLLVDLDRFKAVNDSQGHAAGDAVLAEVARRMRASVRAGDVVCRLGGDEFALLCAGMAEGEALDLGRRLVSLLEQPFPLGEGREARIGASIGVAPLAAATMEEVLRRADRALYQAKAAGRGCVRADDAPEPHPR</sequence>
<evidence type="ECO:0000313" key="3">
    <source>
        <dbReference type="Proteomes" id="UP001526430"/>
    </source>
</evidence>
<dbReference type="SMART" id="SM00267">
    <property type="entry name" value="GGDEF"/>
    <property type="match status" value="1"/>
</dbReference>
<dbReference type="PROSITE" id="PS50887">
    <property type="entry name" value="GGDEF"/>
    <property type="match status" value="1"/>
</dbReference>
<keyword evidence="2" id="KW-0548">Nucleotidyltransferase</keyword>
<proteinExistence type="predicted"/>
<gene>
    <name evidence="2" type="ORF">OF850_14610</name>
</gene>
<dbReference type="EMBL" id="JAPFQI010000011">
    <property type="protein sequence ID" value="MCW8086866.1"/>
    <property type="molecule type" value="Genomic_DNA"/>
</dbReference>
<dbReference type="Pfam" id="PF12860">
    <property type="entry name" value="PAS_7"/>
    <property type="match status" value="1"/>
</dbReference>
<evidence type="ECO:0000259" key="1">
    <source>
        <dbReference type="PROSITE" id="PS50887"/>
    </source>
</evidence>
<dbReference type="InterPro" id="IPR052163">
    <property type="entry name" value="DGC-Regulatory_Protein"/>
</dbReference>
<dbReference type="CDD" id="cd01949">
    <property type="entry name" value="GGDEF"/>
    <property type="match status" value="1"/>
</dbReference>
<feature type="domain" description="GGDEF" evidence="1">
    <location>
        <begin position="173"/>
        <end position="304"/>
    </location>
</feature>
<accession>A0ABT3NXL7</accession>
<dbReference type="PANTHER" id="PTHR46663:SF4">
    <property type="entry name" value="DIGUANYLATE CYCLASE DGCT-RELATED"/>
    <property type="match status" value="1"/>
</dbReference>
<dbReference type="SUPFAM" id="SSF55073">
    <property type="entry name" value="Nucleotide cyclase"/>
    <property type="match status" value="1"/>
</dbReference>
<dbReference type="InterPro" id="IPR000160">
    <property type="entry name" value="GGDEF_dom"/>
</dbReference>
<dbReference type="Gene3D" id="3.30.70.270">
    <property type="match status" value="1"/>
</dbReference>
<keyword evidence="3" id="KW-1185">Reference proteome</keyword>
<dbReference type="GO" id="GO:0052621">
    <property type="term" value="F:diguanylate cyclase activity"/>
    <property type="evidence" value="ECO:0007669"/>
    <property type="project" value="UniProtKB-EC"/>
</dbReference>
<dbReference type="Proteomes" id="UP001526430">
    <property type="component" value="Unassembled WGS sequence"/>
</dbReference>
<organism evidence="2 3">
    <name type="scientific">Sabulicella glaciei</name>
    <dbReference type="NCBI Taxonomy" id="2984948"/>
    <lineage>
        <taxon>Bacteria</taxon>
        <taxon>Pseudomonadati</taxon>
        <taxon>Pseudomonadota</taxon>
        <taxon>Alphaproteobacteria</taxon>
        <taxon>Acetobacterales</taxon>
        <taxon>Acetobacteraceae</taxon>
        <taxon>Sabulicella</taxon>
    </lineage>
</organism>
<name>A0ABT3NXL7_9PROT</name>
<protein>
    <submittedName>
        <fullName evidence="2">Diguanylate cyclase</fullName>
        <ecNumber evidence="2">2.7.7.65</ecNumber>
    </submittedName>
</protein>